<dbReference type="AlphaFoldDB" id="A0AAN7T7A1"/>
<keyword evidence="4" id="KW-0659">Purine metabolism</keyword>
<dbReference type="InterPro" id="IPR015908">
    <property type="entry name" value="Allantoicase_dom"/>
</dbReference>
<feature type="domain" description="Sfi1 spindle body" evidence="9">
    <location>
        <begin position="172"/>
        <end position="411"/>
    </location>
</feature>
<dbReference type="Pfam" id="PF08457">
    <property type="entry name" value="Sfi1"/>
    <property type="match status" value="2"/>
</dbReference>
<evidence type="ECO:0000256" key="7">
    <source>
        <dbReference type="ARBA" id="ARBA00060607"/>
    </source>
</evidence>
<dbReference type="EMBL" id="JAVRRJ010000002">
    <property type="protein sequence ID" value="KAK5088842.1"/>
    <property type="molecule type" value="Genomic_DNA"/>
</dbReference>
<feature type="domain" description="Allantoicase" evidence="8">
    <location>
        <begin position="734"/>
        <end position="893"/>
    </location>
</feature>
<accession>A0AAN7T7A1</accession>
<evidence type="ECO:0000256" key="5">
    <source>
        <dbReference type="ARBA" id="ARBA00022801"/>
    </source>
</evidence>
<dbReference type="InterPro" id="IPR005164">
    <property type="entry name" value="Allantoicase"/>
</dbReference>
<comment type="catalytic activity">
    <reaction evidence="1">
        <text>allantoate + H2O = (S)-ureidoglycolate + urea</text>
        <dbReference type="Rhea" id="RHEA:11016"/>
        <dbReference type="ChEBI" id="CHEBI:15377"/>
        <dbReference type="ChEBI" id="CHEBI:16199"/>
        <dbReference type="ChEBI" id="CHEBI:17536"/>
        <dbReference type="ChEBI" id="CHEBI:57296"/>
        <dbReference type="EC" id="3.5.3.4"/>
    </reaction>
</comment>
<dbReference type="PANTHER" id="PTHR12045:SF3">
    <property type="entry name" value="INACTIVE ALLANTOICASE-RELATED"/>
    <property type="match status" value="1"/>
</dbReference>
<dbReference type="FunFam" id="2.60.120.260:FF:000059">
    <property type="entry name" value="Probable allantoicase"/>
    <property type="match status" value="1"/>
</dbReference>
<comment type="pathway">
    <text evidence="7">Nitrogen metabolism; (S)-allantoin degradation; (S)-ureidoglycolate from allantoate (aminidohydrolase route): step 1/1.</text>
</comment>
<evidence type="ECO:0000259" key="8">
    <source>
        <dbReference type="Pfam" id="PF03561"/>
    </source>
</evidence>
<evidence type="ECO:0000256" key="1">
    <source>
        <dbReference type="ARBA" id="ARBA00001314"/>
    </source>
</evidence>
<dbReference type="Pfam" id="PF03561">
    <property type="entry name" value="Allantoicase"/>
    <property type="match status" value="2"/>
</dbReference>
<dbReference type="SUPFAM" id="SSF49785">
    <property type="entry name" value="Galactose-binding domain-like"/>
    <property type="match status" value="2"/>
</dbReference>
<dbReference type="Gene3D" id="2.60.120.260">
    <property type="entry name" value="Galactose-binding domain-like"/>
    <property type="match status" value="2"/>
</dbReference>
<evidence type="ECO:0000256" key="6">
    <source>
        <dbReference type="ARBA" id="ARBA00056910"/>
    </source>
</evidence>
<protein>
    <recommendedName>
        <fullName evidence="3">allantoicase</fullName>
        <ecNumber evidence="3">3.5.3.4</ecNumber>
    </recommendedName>
</protein>
<dbReference type="GO" id="GO:0004037">
    <property type="term" value="F:allantoicase activity"/>
    <property type="evidence" value="ECO:0007669"/>
    <property type="project" value="UniProtKB-EC"/>
</dbReference>
<dbReference type="InterPro" id="IPR013665">
    <property type="entry name" value="Sfi1_dom"/>
</dbReference>
<proteinExistence type="inferred from homology"/>
<dbReference type="GO" id="GO:0000256">
    <property type="term" value="P:allantoin catabolic process"/>
    <property type="evidence" value="ECO:0007669"/>
    <property type="project" value="InterPro"/>
</dbReference>
<dbReference type="HAMAP" id="MF_00813">
    <property type="entry name" value="Allantoicase"/>
    <property type="match status" value="1"/>
</dbReference>
<reference evidence="10 11" key="1">
    <citation type="submission" date="2023-08" db="EMBL/GenBank/DDBJ databases">
        <title>Black Yeasts Isolated from many extreme environments.</title>
        <authorList>
            <person name="Coleine C."/>
            <person name="Stajich J.E."/>
            <person name="Selbmann L."/>
        </authorList>
    </citation>
    <scope>NUCLEOTIDE SEQUENCE [LARGE SCALE GENOMIC DNA]</scope>
    <source>
        <strain evidence="10 11">CCFEE 5910</strain>
    </source>
</reference>
<evidence type="ECO:0000256" key="2">
    <source>
        <dbReference type="ARBA" id="ARBA00009242"/>
    </source>
</evidence>
<dbReference type="EC" id="3.5.3.4" evidence="3"/>
<comment type="similarity">
    <text evidence="2">Belongs to the allantoicase family.</text>
</comment>
<dbReference type="Proteomes" id="UP001309876">
    <property type="component" value="Unassembled WGS sequence"/>
</dbReference>
<evidence type="ECO:0000313" key="10">
    <source>
        <dbReference type="EMBL" id="KAK5088842.1"/>
    </source>
</evidence>
<dbReference type="FunFam" id="2.60.120.260:FF:000078">
    <property type="entry name" value="DAL2p Allantoicase"/>
    <property type="match status" value="1"/>
</dbReference>
<organism evidence="10 11">
    <name type="scientific">Lithohypha guttulata</name>
    <dbReference type="NCBI Taxonomy" id="1690604"/>
    <lineage>
        <taxon>Eukaryota</taxon>
        <taxon>Fungi</taxon>
        <taxon>Dikarya</taxon>
        <taxon>Ascomycota</taxon>
        <taxon>Pezizomycotina</taxon>
        <taxon>Eurotiomycetes</taxon>
        <taxon>Chaetothyriomycetidae</taxon>
        <taxon>Chaetothyriales</taxon>
        <taxon>Trichomeriaceae</taxon>
        <taxon>Lithohypha</taxon>
    </lineage>
</organism>
<dbReference type="NCBIfam" id="TIGR02961">
    <property type="entry name" value="allantoicase"/>
    <property type="match status" value="1"/>
</dbReference>
<keyword evidence="11" id="KW-1185">Reference proteome</keyword>
<comment type="caution">
    <text evidence="10">The sequence shown here is derived from an EMBL/GenBank/DDBJ whole genome shotgun (WGS) entry which is preliminary data.</text>
</comment>
<name>A0AAN7T7A1_9EURO</name>
<comment type="function">
    <text evidence="6">Utilization of purines as secondary nitrogen sources, when primary sources are limiting.</text>
</comment>
<feature type="domain" description="Sfi1 spindle body" evidence="9">
    <location>
        <begin position="413"/>
        <end position="584"/>
    </location>
</feature>
<dbReference type="InterPro" id="IPR008979">
    <property type="entry name" value="Galactose-bd-like_sf"/>
</dbReference>
<evidence type="ECO:0000259" key="9">
    <source>
        <dbReference type="Pfam" id="PF08457"/>
    </source>
</evidence>
<evidence type="ECO:0000313" key="11">
    <source>
        <dbReference type="Proteomes" id="UP001309876"/>
    </source>
</evidence>
<dbReference type="PANTHER" id="PTHR12045">
    <property type="entry name" value="ALLANTOICASE"/>
    <property type="match status" value="1"/>
</dbReference>
<sequence length="1074" mass="122127">MSEGRTPTATLTQQRRLEPDDVDILHQIVIRAQKDPISEEKPKDALLQAYGEIFNERRLSQHQDRACFDTLLKLLNPAAPGESLYHKFENILQDEGIVLSYDDDATTHDPPIADNEQLSIRADSEPLRRASEILAGAEEGVTETFDGDDDAQAIEQEAWLDNPHFYVSHLLQQAKHRDRAVLAKQTLDAWRYSVEQVRNRQLEARADVLYELRLKRKVLKQCLAVFEDLHNCQVQADQIYHHSLARNALGKTTDEYRVRRVSSMDEDRVKGLSLYKWTMASRETSFVRKKDRQLKAMIMYKLVDIYRVKQAKEAQLQGLLHQRNVQNQQCLLRAVVTMMGEKSAIAKADEARADLQNCNTLCLASINAWRVKMGKLAGLDLTAEDAREYFLMKRVLRCLRSATQFRKDRRSWLAIWTARKWQDFVKARKHARYDEAYRQMRRTIKMNLGRRLLLLWQQKLRDNQEEDLKADAIYQTSLRDRIVRPFVEASYDRLEWSQENSTRADRKADEFLQKRALAATQMRQQLVLDMSDKADRLQQYRMEQRAVQALRQMQLRGFELQRRQSDADAFRGRHDKRAVRSMLAQLRHVFVQRRIGSEGALNLMSVPAVTPARKREELLLYSSTRLSTTPAYTPFAMRLRQGLRTLENIDDQEEDDTEDSQVDALDEDTVLYSVNSKMEIASIPQEALEKATEATSLIDQSSNSTSTISVTKVPASLIDSTFSTHTNLTTTVLGASVLSFSDEWFAEANNLLTPTPAIRRPGVYVHSGAWYDGWETRRHNSKPFDWVVVKLGCVGVVDAVEVDTAYFNGNEAPEAGLEGCFIHEGSDTGIEKEIADESFTRWEEILPKQPCGPSQRQAWKVSGPGVEGKQWTHLRLKMFPDGGIARLRVYGKVVPPPLVSRQDNERPLEDLASALNGGVAVECSDQHFGVKSNLVLPGRGKDMGDGWETARSRAPGHTDWAIIKLGLKGKSIEKVIVDTKDFRGNFPRAVKVEGWPAEPSKAALGLDGPPKADSAGWVSLIDGEKKCQADTEHVFEGDDLVANVPLQDWVWTHVKMTIIPDGGVKRLRIFGKRA</sequence>
<feature type="domain" description="Allantoicase" evidence="8">
    <location>
        <begin position="917"/>
        <end position="1073"/>
    </location>
</feature>
<evidence type="ECO:0000256" key="4">
    <source>
        <dbReference type="ARBA" id="ARBA00022631"/>
    </source>
</evidence>
<gene>
    <name evidence="10" type="primary">DAL2</name>
    <name evidence="10" type="ORF">LTR05_003064</name>
</gene>
<evidence type="ECO:0000256" key="3">
    <source>
        <dbReference type="ARBA" id="ARBA00012170"/>
    </source>
</evidence>
<dbReference type="GO" id="GO:0006144">
    <property type="term" value="P:purine nucleobase metabolic process"/>
    <property type="evidence" value="ECO:0007669"/>
    <property type="project" value="UniProtKB-KW"/>
</dbReference>
<keyword evidence="5" id="KW-0378">Hydrolase</keyword>